<dbReference type="AlphaFoldDB" id="A0A6J4HT67"/>
<organism evidence="5">
    <name type="scientific">uncultured Acidimicrobiales bacterium</name>
    <dbReference type="NCBI Taxonomy" id="310071"/>
    <lineage>
        <taxon>Bacteria</taxon>
        <taxon>Bacillati</taxon>
        <taxon>Actinomycetota</taxon>
        <taxon>Acidimicrobiia</taxon>
        <taxon>Acidimicrobiales</taxon>
        <taxon>environmental samples</taxon>
    </lineage>
</organism>
<reference evidence="5" key="1">
    <citation type="submission" date="2020-02" db="EMBL/GenBank/DDBJ databases">
        <authorList>
            <person name="Meier V. D."/>
        </authorList>
    </citation>
    <scope>NUCLEOTIDE SEQUENCE</scope>
    <source>
        <strain evidence="5">AVDCRST_MAG76</strain>
    </source>
</reference>
<dbReference type="Gene3D" id="3.40.50.970">
    <property type="match status" value="1"/>
</dbReference>
<comment type="cofactor">
    <cofactor evidence="1">
        <name>thiamine diphosphate</name>
        <dbReference type="ChEBI" id="CHEBI:58937"/>
    </cofactor>
</comment>
<dbReference type="CDD" id="cd07033">
    <property type="entry name" value="TPP_PYR_DXS_TK_like"/>
    <property type="match status" value="1"/>
</dbReference>
<evidence type="ECO:0000256" key="1">
    <source>
        <dbReference type="ARBA" id="ARBA00001964"/>
    </source>
</evidence>
<dbReference type="InterPro" id="IPR029061">
    <property type="entry name" value="THDP-binding"/>
</dbReference>
<dbReference type="EC" id="2.2.1.1" evidence="5"/>
<dbReference type="PANTHER" id="PTHR43825">
    <property type="entry name" value="PYRUVATE DEHYDROGENASE E1 COMPONENT"/>
    <property type="match status" value="1"/>
</dbReference>
<evidence type="ECO:0000256" key="2">
    <source>
        <dbReference type="ARBA" id="ARBA00007131"/>
    </source>
</evidence>
<dbReference type="FunFam" id="3.40.50.970:FF:000129">
    <property type="entry name" value="Transketolase"/>
    <property type="match status" value="1"/>
</dbReference>
<gene>
    <name evidence="5" type="ORF">AVDCRST_MAG76-1367</name>
</gene>
<protein>
    <submittedName>
        <fullName evidence="5">Transketolase, C-terminal section</fullName>
        <ecNumber evidence="5">2.2.1.1</ecNumber>
    </submittedName>
</protein>
<dbReference type="GO" id="GO:0000287">
    <property type="term" value="F:magnesium ion binding"/>
    <property type="evidence" value="ECO:0007669"/>
    <property type="project" value="UniProtKB-ARBA"/>
</dbReference>
<evidence type="ECO:0000256" key="3">
    <source>
        <dbReference type="ARBA" id="ARBA00023052"/>
    </source>
</evidence>
<evidence type="ECO:0000259" key="4">
    <source>
        <dbReference type="SMART" id="SM00861"/>
    </source>
</evidence>
<dbReference type="InterPro" id="IPR005475">
    <property type="entry name" value="Transketolase-like_Pyr-bd"/>
</dbReference>
<dbReference type="GO" id="GO:0004802">
    <property type="term" value="F:transketolase activity"/>
    <property type="evidence" value="ECO:0007669"/>
    <property type="project" value="UniProtKB-EC"/>
</dbReference>
<feature type="domain" description="Transketolase-like pyrimidine-binding" evidence="4">
    <location>
        <begin position="1"/>
        <end position="163"/>
    </location>
</feature>
<dbReference type="InterPro" id="IPR009014">
    <property type="entry name" value="Transketo_C/PFOR_II"/>
</dbReference>
<name>A0A6J4HT67_9ACTN</name>
<accession>A0A6J4HT67</accession>
<evidence type="ECO:0000313" key="5">
    <source>
        <dbReference type="EMBL" id="CAA9232054.1"/>
    </source>
</evidence>
<keyword evidence="3" id="KW-0786">Thiamine pyrophosphate</keyword>
<comment type="similarity">
    <text evidence="2">Belongs to the transketolase family.</text>
</comment>
<dbReference type="Pfam" id="PF02780">
    <property type="entry name" value="Transketolase_C"/>
    <property type="match status" value="1"/>
</dbReference>
<dbReference type="SUPFAM" id="SSF52922">
    <property type="entry name" value="TK C-terminal domain-like"/>
    <property type="match status" value="1"/>
</dbReference>
<dbReference type="InterPro" id="IPR033248">
    <property type="entry name" value="Transketolase_C"/>
</dbReference>
<dbReference type="InterPro" id="IPR051157">
    <property type="entry name" value="PDH/Transketolase"/>
</dbReference>
<dbReference type="SUPFAM" id="SSF52518">
    <property type="entry name" value="Thiamin diphosphate-binding fold (THDP-binding)"/>
    <property type="match status" value="1"/>
</dbReference>
<dbReference type="SMART" id="SM00861">
    <property type="entry name" value="Transket_pyr"/>
    <property type="match status" value="1"/>
</dbReference>
<dbReference type="Gene3D" id="3.40.50.920">
    <property type="match status" value="1"/>
</dbReference>
<dbReference type="PANTHER" id="PTHR43825:SF5">
    <property type="entry name" value="HYPOTHETICAL TRANSKETOLASE FAMILY PROTEIN"/>
    <property type="match status" value="1"/>
</dbReference>
<dbReference type="Pfam" id="PF02779">
    <property type="entry name" value="Transket_pyr"/>
    <property type="match status" value="1"/>
</dbReference>
<sequence length="323" mass="33719">MRGAILRTLIDLANADPRVVLLTGDLGFLVVEAFARAFPDRFWNVGVAEQDMIGIATGMAEAGFLPFTYSIATFSTLRPYEFVRNGPVHHRLPVRILGVGGGFEYGSAGPTHHGLEDVAVMRALPGLTVVAPADHEQAAAALLGTWDLPGPVYLRLGKDDHSVVAGLDGRFALGRAERVRTGTEGTVLVALGPIAREAVAAAELLSLRGLDCSVTVVACVSPAPVEDLLDAFRDAHTVVTVEAHSIVGGLGSLVSEVVAEHGLGCRVVRCGVRSGPDGVGGSESFLNVRHGLDRAGIARTVEGAAAERPAMGSPRGEGVVRSW</sequence>
<dbReference type="EMBL" id="CADCSZ010000076">
    <property type="protein sequence ID" value="CAA9232054.1"/>
    <property type="molecule type" value="Genomic_DNA"/>
</dbReference>
<keyword evidence="5" id="KW-0808">Transferase</keyword>
<proteinExistence type="inferred from homology"/>